<feature type="transmembrane region" description="Helical" evidence="6">
    <location>
        <begin position="287"/>
        <end position="309"/>
    </location>
</feature>
<gene>
    <name evidence="8" type="ORF">IQ251_05930</name>
</gene>
<name>A0A929B694_9PSEU</name>
<reference evidence="8" key="1">
    <citation type="submission" date="2020-10" db="EMBL/GenBank/DDBJ databases">
        <title>Diversity and distribution of actinomycetes associated with coral in the coast of Hainan.</title>
        <authorList>
            <person name="Li F."/>
        </authorList>
    </citation>
    <scope>NUCLEOTIDE SEQUENCE</scope>
    <source>
        <strain evidence="8">HNM0983</strain>
    </source>
</reference>
<dbReference type="PANTHER" id="PTHR34820:SF4">
    <property type="entry name" value="INNER MEMBRANE PROTEIN YEBZ"/>
    <property type="match status" value="1"/>
</dbReference>
<dbReference type="GO" id="GO:0005886">
    <property type="term" value="C:plasma membrane"/>
    <property type="evidence" value="ECO:0007669"/>
    <property type="project" value="UniProtKB-SubCell"/>
</dbReference>
<feature type="transmembrane region" description="Helical" evidence="6">
    <location>
        <begin position="141"/>
        <end position="159"/>
    </location>
</feature>
<evidence type="ECO:0000256" key="5">
    <source>
        <dbReference type="ARBA" id="ARBA00023136"/>
    </source>
</evidence>
<feature type="transmembrane region" description="Helical" evidence="6">
    <location>
        <begin position="179"/>
        <end position="199"/>
    </location>
</feature>
<dbReference type="InterPro" id="IPR008457">
    <property type="entry name" value="Cu-R_CopD_dom"/>
</dbReference>
<feature type="domain" description="Copper resistance protein D" evidence="7">
    <location>
        <begin position="206"/>
        <end position="308"/>
    </location>
</feature>
<proteinExistence type="predicted"/>
<evidence type="ECO:0000256" key="6">
    <source>
        <dbReference type="SAM" id="Phobius"/>
    </source>
</evidence>
<evidence type="ECO:0000259" key="7">
    <source>
        <dbReference type="Pfam" id="PF05425"/>
    </source>
</evidence>
<evidence type="ECO:0000256" key="2">
    <source>
        <dbReference type="ARBA" id="ARBA00022475"/>
    </source>
</evidence>
<dbReference type="AlphaFoldDB" id="A0A929B694"/>
<dbReference type="GO" id="GO:0006825">
    <property type="term" value="P:copper ion transport"/>
    <property type="evidence" value="ECO:0007669"/>
    <property type="project" value="InterPro"/>
</dbReference>
<dbReference type="Proteomes" id="UP000598360">
    <property type="component" value="Unassembled WGS sequence"/>
</dbReference>
<feature type="transmembrane region" description="Helical" evidence="6">
    <location>
        <begin position="244"/>
        <end position="267"/>
    </location>
</feature>
<keyword evidence="9" id="KW-1185">Reference proteome</keyword>
<organism evidence="8 9">
    <name type="scientific">Saccharopolyspora montiporae</name>
    <dbReference type="NCBI Taxonomy" id="2781240"/>
    <lineage>
        <taxon>Bacteria</taxon>
        <taxon>Bacillati</taxon>
        <taxon>Actinomycetota</taxon>
        <taxon>Actinomycetes</taxon>
        <taxon>Pseudonocardiales</taxon>
        <taxon>Pseudonocardiaceae</taxon>
        <taxon>Saccharopolyspora</taxon>
    </lineage>
</organism>
<comment type="caution">
    <text evidence="8">The sequence shown here is derived from an EMBL/GenBank/DDBJ whole genome shotgun (WGS) entry which is preliminary data.</text>
</comment>
<keyword evidence="2" id="KW-1003">Cell membrane</keyword>
<evidence type="ECO:0000313" key="8">
    <source>
        <dbReference type="EMBL" id="MBE9373982.1"/>
    </source>
</evidence>
<dbReference type="PANTHER" id="PTHR34820">
    <property type="entry name" value="INNER MEMBRANE PROTEIN YEBZ"/>
    <property type="match status" value="1"/>
</dbReference>
<evidence type="ECO:0000256" key="4">
    <source>
        <dbReference type="ARBA" id="ARBA00022989"/>
    </source>
</evidence>
<feature type="transmembrane region" description="Helical" evidence="6">
    <location>
        <begin position="70"/>
        <end position="91"/>
    </location>
</feature>
<feature type="transmembrane region" description="Helical" evidence="6">
    <location>
        <begin position="26"/>
        <end position="49"/>
    </location>
</feature>
<dbReference type="InterPro" id="IPR032694">
    <property type="entry name" value="CopC/D"/>
</dbReference>
<evidence type="ECO:0000256" key="1">
    <source>
        <dbReference type="ARBA" id="ARBA00004651"/>
    </source>
</evidence>
<feature type="transmembrane region" description="Helical" evidence="6">
    <location>
        <begin position="211"/>
        <end position="232"/>
    </location>
</feature>
<evidence type="ECO:0000256" key="3">
    <source>
        <dbReference type="ARBA" id="ARBA00022692"/>
    </source>
</evidence>
<dbReference type="EMBL" id="JADEYC010000009">
    <property type="protein sequence ID" value="MBE9373982.1"/>
    <property type="molecule type" value="Genomic_DNA"/>
</dbReference>
<keyword evidence="5 6" id="KW-0472">Membrane</keyword>
<accession>A0A929B694</accession>
<keyword evidence="3 6" id="KW-0812">Transmembrane</keyword>
<evidence type="ECO:0000313" key="9">
    <source>
        <dbReference type="Proteomes" id="UP000598360"/>
    </source>
</evidence>
<keyword evidence="4 6" id="KW-1133">Transmembrane helix</keyword>
<dbReference type="Pfam" id="PF05425">
    <property type="entry name" value="CopD"/>
    <property type="match status" value="1"/>
</dbReference>
<sequence>MAVLASAYLAPGAVPGLPEPGPGVRYGLPAVRTALNIAALLTVGLSVLPRLLGPGNPRRSAAVLARADRAAVITSAVWLLCALLALVLQAAELHPGRTATTGMLTDYATGVPAGTALLAVAGCAAVSAVLGVLAARGASTVPAGLRTAIALLGLLPLPLTGHAGDWRFHDIAMISVEVHVLAAAVWTGGLAALTLFAAPARGLLAEAVPRFSALATAAILVVAVSGAFNGLVQVLTGPGGGFSALLTTAYGQLVLAKLGCLALLAGIAARMRYRLLPRIRRHQRTALLGWAVLETGVLGAAYGLGVVLARAPALG</sequence>
<comment type="subcellular location">
    <subcellularLocation>
        <location evidence="1">Cell membrane</location>
        <topology evidence="1">Multi-pass membrane protein</topology>
    </subcellularLocation>
</comment>
<protein>
    <submittedName>
        <fullName evidence="8">CopD family protein</fullName>
    </submittedName>
</protein>
<feature type="transmembrane region" description="Helical" evidence="6">
    <location>
        <begin position="111"/>
        <end position="134"/>
    </location>
</feature>